<accession>A0A8X6YQV8</accession>
<organism evidence="2 3">
    <name type="scientific">Trichonephila inaurata madagascariensis</name>
    <dbReference type="NCBI Taxonomy" id="2747483"/>
    <lineage>
        <taxon>Eukaryota</taxon>
        <taxon>Metazoa</taxon>
        <taxon>Ecdysozoa</taxon>
        <taxon>Arthropoda</taxon>
        <taxon>Chelicerata</taxon>
        <taxon>Arachnida</taxon>
        <taxon>Araneae</taxon>
        <taxon>Araneomorphae</taxon>
        <taxon>Entelegynae</taxon>
        <taxon>Araneoidea</taxon>
        <taxon>Nephilidae</taxon>
        <taxon>Trichonephila</taxon>
        <taxon>Trichonephila inaurata</taxon>
    </lineage>
</organism>
<keyword evidence="1" id="KW-1133">Transmembrane helix</keyword>
<keyword evidence="1" id="KW-0812">Transmembrane</keyword>
<feature type="transmembrane region" description="Helical" evidence="1">
    <location>
        <begin position="123"/>
        <end position="145"/>
    </location>
</feature>
<name>A0A8X6YQV8_9ARAC</name>
<proteinExistence type="predicted"/>
<protein>
    <recommendedName>
        <fullName evidence="4">Transmembrane protein</fullName>
    </recommendedName>
</protein>
<sequence length="235" mass="26273">MEATEAIEFEHHELTSFAGVEPRLNMHPSQGSFLSNFSVTSCVISYSRFARILAYVLFLITCIPMGFGVSFMAIFLIDENYNAAVVSFFTACMSCGSASIFCMHLLRNLEKYHDDKTLEQLKILGMIVSVASGISLGVYTILTFLENQQFDLKGANYFSSAVFSGLCLFSSIELYIVAQWYQNAMKATEIAARTSTMAANNSLRGLSQDFKCLIEYLFSNTKAIDQHQSRIAMNY</sequence>
<evidence type="ECO:0000313" key="2">
    <source>
        <dbReference type="EMBL" id="GFY75313.1"/>
    </source>
</evidence>
<gene>
    <name evidence="2" type="ORF">TNIN_122771</name>
</gene>
<dbReference type="AlphaFoldDB" id="A0A8X6YQV8"/>
<dbReference type="EMBL" id="BMAV01021276">
    <property type="protein sequence ID" value="GFY75313.1"/>
    <property type="molecule type" value="Genomic_DNA"/>
</dbReference>
<feature type="transmembrane region" description="Helical" evidence="1">
    <location>
        <begin position="83"/>
        <end position="102"/>
    </location>
</feature>
<evidence type="ECO:0000256" key="1">
    <source>
        <dbReference type="SAM" id="Phobius"/>
    </source>
</evidence>
<dbReference type="OrthoDB" id="6432339at2759"/>
<keyword evidence="3" id="KW-1185">Reference proteome</keyword>
<dbReference type="Proteomes" id="UP000886998">
    <property type="component" value="Unassembled WGS sequence"/>
</dbReference>
<reference evidence="2" key="1">
    <citation type="submission" date="2020-08" db="EMBL/GenBank/DDBJ databases">
        <title>Multicomponent nature underlies the extraordinary mechanical properties of spider dragline silk.</title>
        <authorList>
            <person name="Kono N."/>
            <person name="Nakamura H."/>
            <person name="Mori M."/>
            <person name="Yoshida Y."/>
            <person name="Ohtoshi R."/>
            <person name="Malay A.D."/>
            <person name="Moran D.A.P."/>
            <person name="Tomita M."/>
            <person name="Numata K."/>
            <person name="Arakawa K."/>
        </authorList>
    </citation>
    <scope>NUCLEOTIDE SEQUENCE</scope>
</reference>
<feature type="transmembrane region" description="Helical" evidence="1">
    <location>
        <begin position="157"/>
        <end position="178"/>
    </location>
</feature>
<evidence type="ECO:0000313" key="3">
    <source>
        <dbReference type="Proteomes" id="UP000886998"/>
    </source>
</evidence>
<feature type="transmembrane region" description="Helical" evidence="1">
    <location>
        <begin position="52"/>
        <end position="77"/>
    </location>
</feature>
<evidence type="ECO:0008006" key="4">
    <source>
        <dbReference type="Google" id="ProtNLM"/>
    </source>
</evidence>
<comment type="caution">
    <text evidence="2">The sequence shown here is derived from an EMBL/GenBank/DDBJ whole genome shotgun (WGS) entry which is preliminary data.</text>
</comment>
<keyword evidence="1" id="KW-0472">Membrane</keyword>